<keyword evidence="3 4" id="KW-0408">Iron</keyword>
<evidence type="ECO:0000256" key="3">
    <source>
        <dbReference type="ARBA" id="ARBA00023004"/>
    </source>
</evidence>
<evidence type="ECO:0000256" key="1">
    <source>
        <dbReference type="ARBA" id="ARBA00022617"/>
    </source>
</evidence>
<feature type="signal peptide" evidence="5">
    <location>
        <begin position="1"/>
        <end position="28"/>
    </location>
</feature>
<comment type="caution">
    <text evidence="7">The sequence shown here is derived from an EMBL/GenBank/DDBJ whole genome shotgun (WGS) entry which is preliminary data.</text>
</comment>
<dbReference type="EMBL" id="BAABJY010000001">
    <property type="protein sequence ID" value="GAA4858608.1"/>
    <property type="molecule type" value="Genomic_DNA"/>
</dbReference>
<organism evidence="7 8">
    <name type="scientific">Luteimonas vadosa</name>
    <dbReference type="NCBI Taxonomy" id="1165507"/>
    <lineage>
        <taxon>Bacteria</taxon>
        <taxon>Pseudomonadati</taxon>
        <taxon>Pseudomonadota</taxon>
        <taxon>Gammaproteobacteria</taxon>
        <taxon>Lysobacterales</taxon>
        <taxon>Lysobacteraceae</taxon>
        <taxon>Luteimonas</taxon>
    </lineage>
</organism>
<keyword evidence="1 4" id="KW-0349">Heme</keyword>
<keyword evidence="8" id="KW-1185">Reference proteome</keyword>
<keyword evidence="2 4" id="KW-0479">Metal-binding</keyword>
<dbReference type="InterPro" id="IPR009056">
    <property type="entry name" value="Cyt_c-like_dom"/>
</dbReference>
<name>A0ABP9DS94_9GAMM</name>
<feature type="domain" description="Cytochrome c" evidence="6">
    <location>
        <begin position="51"/>
        <end position="190"/>
    </location>
</feature>
<evidence type="ECO:0000256" key="4">
    <source>
        <dbReference type="PROSITE-ProRule" id="PRU00433"/>
    </source>
</evidence>
<evidence type="ECO:0000259" key="6">
    <source>
        <dbReference type="PROSITE" id="PS51007"/>
    </source>
</evidence>
<gene>
    <name evidence="7" type="ORF">GCM10023332_08130</name>
</gene>
<proteinExistence type="predicted"/>
<dbReference type="Gene3D" id="1.10.760.10">
    <property type="entry name" value="Cytochrome c-like domain"/>
    <property type="match status" value="1"/>
</dbReference>
<evidence type="ECO:0000313" key="8">
    <source>
        <dbReference type="Proteomes" id="UP001501323"/>
    </source>
</evidence>
<dbReference type="InterPro" id="IPR036909">
    <property type="entry name" value="Cyt_c-like_dom_sf"/>
</dbReference>
<protein>
    <recommendedName>
        <fullName evidence="6">Cytochrome c domain-containing protein</fullName>
    </recommendedName>
</protein>
<evidence type="ECO:0000313" key="7">
    <source>
        <dbReference type="EMBL" id="GAA4858608.1"/>
    </source>
</evidence>
<dbReference type="PROSITE" id="PS51007">
    <property type="entry name" value="CYTC"/>
    <property type="match status" value="1"/>
</dbReference>
<keyword evidence="5" id="KW-0732">Signal</keyword>
<dbReference type="PANTHER" id="PTHR35008">
    <property type="entry name" value="BLL4482 PROTEIN-RELATED"/>
    <property type="match status" value="1"/>
</dbReference>
<dbReference type="PANTHER" id="PTHR35008:SF4">
    <property type="entry name" value="BLL4482 PROTEIN"/>
    <property type="match status" value="1"/>
</dbReference>
<reference evidence="8" key="1">
    <citation type="journal article" date="2019" name="Int. J. Syst. Evol. Microbiol.">
        <title>The Global Catalogue of Microorganisms (GCM) 10K type strain sequencing project: providing services to taxonomists for standard genome sequencing and annotation.</title>
        <authorList>
            <consortium name="The Broad Institute Genomics Platform"/>
            <consortium name="The Broad Institute Genome Sequencing Center for Infectious Disease"/>
            <person name="Wu L."/>
            <person name="Ma J."/>
        </authorList>
    </citation>
    <scope>NUCLEOTIDE SEQUENCE [LARGE SCALE GENOMIC DNA]</scope>
    <source>
        <strain evidence="8">JCM 18392</strain>
    </source>
</reference>
<dbReference type="SUPFAM" id="SSF46626">
    <property type="entry name" value="Cytochrome c"/>
    <property type="match status" value="1"/>
</dbReference>
<sequence>MTRPHARNHARSALALAIASLAATAAFAAAQSDPATPDGVAGTSPPPAPAAVVERGRYIVATSGCNDCHTPWVMGEKGPEPDMSRMLSGHPSDMKLPPPPALPEGPWTTLTAATNTAFAGPWGVSYTANLTPHEETGLGLWTLANFRDTLRTGKHLGRGRDILPPMPWPVYGQLTDADIEAVYSYLRTIPAIDNQVPEPDPPAG</sequence>
<dbReference type="RefSeq" id="WP_345294207.1">
    <property type="nucleotide sequence ID" value="NZ_BAABJY010000001.1"/>
</dbReference>
<evidence type="ECO:0000256" key="5">
    <source>
        <dbReference type="SAM" id="SignalP"/>
    </source>
</evidence>
<evidence type="ECO:0000256" key="2">
    <source>
        <dbReference type="ARBA" id="ARBA00022723"/>
    </source>
</evidence>
<feature type="chain" id="PRO_5047477340" description="Cytochrome c domain-containing protein" evidence="5">
    <location>
        <begin position="29"/>
        <end position="204"/>
    </location>
</feature>
<accession>A0ABP9DS94</accession>
<dbReference type="Proteomes" id="UP001501323">
    <property type="component" value="Unassembled WGS sequence"/>
</dbReference>
<dbReference type="InterPro" id="IPR051459">
    <property type="entry name" value="Cytochrome_c-type_DH"/>
</dbReference>